<dbReference type="Proteomes" id="UP000238322">
    <property type="component" value="Unassembled WGS sequence"/>
</dbReference>
<accession>A0A2S8F8Z5</accession>
<proteinExistence type="predicted"/>
<organism evidence="1 2">
    <name type="scientific">Blastopirellula marina</name>
    <dbReference type="NCBI Taxonomy" id="124"/>
    <lineage>
        <taxon>Bacteria</taxon>
        <taxon>Pseudomonadati</taxon>
        <taxon>Planctomycetota</taxon>
        <taxon>Planctomycetia</taxon>
        <taxon>Pirellulales</taxon>
        <taxon>Pirellulaceae</taxon>
        <taxon>Blastopirellula</taxon>
    </lineage>
</organism>
<dbReference type="EMBL" id="PUHY01000016">
    <property type="protein sequence ID" value="PQO28612.1"/>
    <property type="molecule type" value="Genomic_DNA"/>
</dbReference>
<name>A0A2S8F8Z5_9BACT</name>
<gene>
    <name evidence="1" type="ORF">C5Y83_28850</name>
</gene>
<evidence type="ECO:0000313" key="1">
    <source>
        <dbReference type="EMBL" id="PQO28612.1"/>
    </source>
</evidence>
<dbReference type="AlphaFoldDB" id="A0A2S8F8Z5"/>
<dbReference type="RefSeq" id="WP_105333279.1">
    <property type="nucleotide sequence ID" value="NZ_PUHY01000016.1"/>
</dbReference>
<comment type="caution">
    <text evidence="1">The sequence shown here is derived from an EMBL/GenBank/DDBJ whole genome shotgun (WGS) entry which is preliminary data.</text>
</comment>
<evidence type="ECO:0000313" key="2">
    <source>
        <dbReference type="Proteomes" id="UP000238322"/>
    </source>
</evidence>
<protein>
    <submittedName>
        <fullName evidence="1">Uncharacterized protein</fullName>
    </submittedName>
</protein>
<reference evidence="1 2" key="1">
    <citation type="submission" date="2018-02" db="EMBL/GenBank/DDBJ databases">
        <title>Comparative genomes isolates from brazilian mangrove.</title>
        <authorList>
            <person name="Araujo J.E."/>
            <person name="Taketani R.G."/>
            <person name="Silva M.C.P."/>
            <person name="Loureco M.V."/>
            <person name="Andreote F.D."/>
        </authorList>
    </citation>
    <scope>NUCLEOTIDE SEQUENCE [LARGE SCALE GENOMIC DNA]</scope>
    <source>
        <strain evidence="1 2">Hex-1 MGV</strain>
    </source>
</reference>
<sequence length="276" mass="31101">MPLISYADYQTACNEMVQRVLAETATHDRPLSEIENFLSGHDSAYCQIGVLDSVNGNQALNPSFRQWTMDVYGESCCRGWSRAMERIAGCLGVSPVSFFRDCFHEFVGSWKVSAREFLVDGIRYSGPQENILQSANGYFAHGTLTIVAGKLCGSHGVLDGEKRTEAKETIERASHKWITETLRFRMRVDSGCHLANYDRSIARRIQKLIGGKIYRIMPNPKCQLLGRIDGCDRHLYYHDVVLAAGKIFDDVTAPMGRIANDYKSLWEHANDIDFGF</sequence>